<evidence type="ECO:0000313" key="2">
    <source>
        <dbReference type="Proteomes" id="UP000477070"/>
    </source>
</evidence>
<gene>
    <name evidence="1" type="ORF">DCO61_07915</name>
</gene>
<dbReference type="AlphaFoldDB" id="A0A6L7D6R7"/>
<accession>A0A6L7D6R7</accession>
<reference evidence="1 2" key="1">
    <citation type="submission" date="2019-12" db="EMBL/GenBank/DDBJ databases">
        <title>Multi-Generational Helicobacter saguini Isolates.</title>
        <authorList>
            <person name="Mannion A."/>
            <person name="Shen Z."/>
            <person name="Fox J.G."/>
        </authorList>
    </citation>
    <scope>NUCLEOTIDE SEQUENCE [LARGE SCALE GENOMIC DNA]</scope>
    <source>
        <strain evidence="2">16-048 (F4)</strain>
    </source>
</reference>
<evidence type="ECO:0000313" key="1">
    <source>
        <dbReference type="EMBL" id="MWV69927.1"/>
    </source>
</evidence>
<proteinExistence type="predicted"/>
<organism evidence="1 2">
    <name type="scientific">Helicobacter saguini</name>
    <dbReference type="NCBI Taxonomy" id="1548018"/>
    <lineage>
        <taxon>Bacteria</taxon>
        <taxon>Pseudomonadati</taxon>
        <taxon>Campylobacterota</taxon>
        <taxon>Epsilonproteobacteria</taxon>
        <taxon>Campylobacterales</taxon>
        <taxon>Helicobacteraceae</taxon>
        <taxon>Helicobacter</taxon>
    </lineage>
</organism>
<comment type="caution">
    <text evidence="1">The sequence shown here is derived from an EMBL/GenBank/DDBJ whole genome shotgun (WGS) entry which is preliminary data.</text>
</comment>
<protein>
    <submittedName>
        <fullName evidence="1">Uncharacterized protein</fullName>
    </submittedName>
</protein>
<sequence length="89" mass="10528">MNKNFDKALDFVLNIVDEIDKDCVIYVYLDSMYELESSDNINEYSLWLQHSRSGKEVFFDFFINGNKKKRFGLPKVNEIKKAVKQILNI</sequence>
<name>A0A6L7D6R7_9HELI</name>
<dbReference type="EMBL" id="QBIU01000001">
    <property type="protein sequence ID" value="MWV69927.1"/>
    <property type="molecule type" value="Genomic_DNA"/>
</dbReference>
<dbReference type="Proteomes" id="UP000477070">
    <property type="component" value="Unassembled WGS sequence"/>
</dbReference>
<dbReference type="RefSeq" id="WP_118949287.1">
    <property type="nucleotide sequence ID" value="NZ_QBIU01000001.1"/>
</dbReference>